<dbReference type="InParanoid" id="A0A2P6NZF0"/>
<name>A0A2P6NZF0_9EUKA</name>
<evidence type="ECO:0000313" key="3">
    <source>
        <dbReference type="EMBL" id="PRP89336.1"/>
    </source>
</evidence>
<dbReference type="EMBL" id="MDYQ01000004">
    <property type="protein sequence ID" value="PRP89336.1"/>
    <property type="molecule type" value="Genomic_DNA"/>
</dbReference>
<dbReference type="Pfam" id="PF14566">
    <property type="entry name" value="PTPlike_phytase"/>
    <property type="match status" value="1"/>
</dbReference>
<accession>A0A2P6NZF0</accession>
<feature type="compositionally biased region" description="Polar residues" evidence="2">
    <location>
        <begin position="1"/>
        <end position="18"/>
    </location>
</feature>
<feature type="region of interest" description="Disordered" evidence="2">
    <location>
        <begin position="1"/>
        <end position="38"/>
    </location>
</feature>
<dbReference type="OrthoDB" id="66369at2759"/>
<gene>
    <name evidence="3" type="ORF">PROFUN_02210</name>
</gene>
<dbReference type="InterPro" id="IPR029021">
    <property type="entry name" value="Prot-tyrosine_phosphatase-like"/>
</dbReference>
<dbReference type="SMART" id="SM01301">
    <property type="entry name" value="PTPlike_phytase"/>
    <property type="match status" value="1"/>
</dbReference>
<feature type="coiled-coil region" evidence="1">
    <location>
        <begin position="250"/>
        <end position="287"/>
    </location>
</feature>
<evidence type="ECO:0000256" key="1">
    <source>
        <dbReference type="SAM" id="Coils"/>
    </source>
</evidence>
<evidence type="ECO:0000256" key="2">
    <source>
        <dbReference type="SAM" id="MobiDB-lite"/>
    </source>
</evidence>
<reference evidence="3 4" key="1">
    <citation type="journal article" date="2018" name="Genome Biol. Evol.">
        <title>Multiple Roots of Fruiting Body Formation in Amoebozoa.</title>
        <authorList>
            <person name="Hillmann F."/>
            <person name="Forbes G."/>
            <person name="Novohradska S."/>
            <person name="Ferling I."/>
            <person name="Riege K."/>
            <person name="Groth M."/>
            <person name="Westermann M."/>
            <person name="Marz M."/>
            <person name="Spaller T."/>
            <person name="Winckler T."/>
            <person name="Schaap P."/>
            <person name="Glockner G."/>
        </authorList>
    </citation>
    <scope>NUCLEOTIDE SEQUENCE [LARGE SCALE GENOMIC DNA]</scope>
    <source>
        <strain evidence="3 4">Jena</strain>
    </source>
</reference>
<protein>
    <recommendedName>
        <fullName evidence="5">Paladin-like</fullName>
    </recommendedName>
</protein>
<dbReference type="InterPro" id="IPR050561">
    <property type="entry name" value="PTP"/>
</dbReference>
<dbReference type="SUPFAM" id="SSF52799">
    <property type="entry name" value="(Phosphotyrosine protein) phosphatases II"/>
    <property type="match status" value="1"/>
</dbReference>
<sequence>MSGQEQHNTPKPVSSPLRSSAHGLFKQPPSGTAEFDEDKAKEVIQSFSDEMVPRMLLSVERRQTARIGEGEDFTSYYTVTKGVYVKMSVVRAEPALGDQIMKCDHWEGNQIVKDAPALEGAPNFRRIPGTILFGVGQPSYEGLYRMKQILSSGKHVDYSSETAANDISSMADAGADQQSRPDRGHHSSNLKESGLRKEMTMDDGAFNRLVWINLREEPVIYIDGIPYAPRDRSTLNVNLEHLIGIEGYDLEKMEQRLKADITAKAKAEENKIEIVRQNEKMENVRETLTYTPGTIFTPKEIYTRIGEIIPVQYARVPITDECAPQERDFEELVFLLKDLVLITNSSITDTKVAVIFNCQMGRGRTTTGIVCAYLIMYVHTTHLENSLLEQWKNVEKKQRDGVDYNDGHYTVIKQLVSLLPNGEYIKYQVDKAIDACSQVQNLREAINECREIWLKGGKDAQKYHARGINYLERYWWLIVFNAYLAEEAPVGFKQSFPEWMKGRWGFKRLLKKLELQ</sequence>
<evidence type="ECO:0000313" key="4">
    <source>
        <dbReference type="Proteomes" id="UP000241769"/>
    </source>
</evidence>
<feature type="region of interest" description="Disordered" evidence="2">
    <location>
        <begin position="170"/>
        <end position="196"/>
    </location>
</feature>
<comment type="caution">
    <text evidence="3">The sequence shown here is derived from an EMBL/GenBank/DDBJ whole genome shotgun (WGS) entry which is preliminary data.</text>
</comment>
<dbReference type="Gene3D" id="3.90.190.10">
    <property type="entry name" value="Protein tyrosine phosphatase superfamily"/>
    <property type="match status" value="1"/>
</dbReference>
<organism evidence="3 4">
    <name type="scientific">Planoprotostelium fungivorum</name>
    <dbReference type="NCBI Taxonomy" id="1890364"/>
    <lineage>
        <taxon>Eukaryota</taxon>
        <taxon>Amoebozoa</taxon>
        <taxon>Evosea</taxon>
        <taxon>Variosea</taxon>
        <taxon>Cavosteliida</taxon>
        <taxon>Cavosteliaceae</taxon>
        <taxon>Planoprotostelium</taxon>
    </lineage>
</organism>
<keyword evidence="4" id="KW-1185">Reference proteome</keyword>
<evidence type="ECO:0008006" key="5">
    <source>
        <dbReference type="Google" id="ProtNLM"/>
    </source>
</evidence>
<dbReference type="AlphaFoldDB" id="A0A2P6NZF0"/>
<proteinExistence type="predicted"/>
<dbReference type="Proteomes" id="UP000241769">
    <property type="component" value="Unassembled WGS sequence"/>
</dbReference>
<dbReference type="PANTHER" id="PTHR23339">
    <property type="entry name" value="TYROSINE SPECIFIC PROTEIN PHOSPHATASE AND DUAL SPECIFICITY PROTEIN PHOSPHATASE"/>
    <property type="match status" value="1"/>
</dbReference>
<keyword evidence="1" id="KW-0175">Coiled coil</keyword>